<feature type="region of interest" description="Disordered" evidence="1">
    <location>
        <begin position="1"/>
        <end position="20"/>
    </location>
</feature>
<organism evidence="2 3">
    <name type="scientific">Cardiocondyla obscurior</name>
    <dbReference type="NCBI Taxonomy" id="286306"/>
    <lineage>
        <taxon>Eukaryota</taxon>
        <taxon>Metazoa</taxon>
        <taxon>Ecdysozoa</taxon>
        <taxon>Arthropoda</taxon>
        <taxon>Hexapoda</taxon>
        <taxon>Insecta</taxon>
        <taxon>Pterygota</taxon>
        <taxon>Neoptera</taxon>
        <taxon>Endopterygota</taxon>
        <taxon>Hymenoptera</taxon>
        <taxon>Apocrita</taxon>
        <taxon>Aculeata</taxon>
        <taxon>Formicoidea</taxon>
        <taxon>Formicidae</taxon>
        <taxon>Myrmicinae</taxon>
        <taxon>Cardiocondyla</taxon>
    </lineage>
</organism>
<dbReference type="Proteomes" id="UP001430953">
    <property type="component" value="Unassembled WGS sequence"/>
</dbReference>
<keyword evidence="3" id="KW-1185">Reference proteome</keyword>
<name>A0AAW2GKV3_9HYME</name>
<proteinExistence type="predicted"/>
<protein>
    <submittedName>
        <fullName evidence="2">Uncharacterized protein</fullName>
    </submittedName>
</protein>
<evidence type="ECO:0000313" key="3">
    <source>
        <dbReference type="Proteomes" id="UP001430953"/>
    </source>
</evidence>
<evidence type="ECO:0000313" key="2">
    <source>
        <dbReference type="EMBL" id="KAL0128315.1"/>
    </source>
</evidence>
<comment type="caution">
    <text evidence="2">The sequence shown here is derived from an EMBL/GenBank/DDBJ whole genome shotgun (WGS) entry which is preliminary data.</text>
</comment>
<accession>A0AAW2GKV3</accession>
<dbReference type="EMBL" id="JADYXP020000003">
    <property type="protein sequence ID" value="KAL0128315.1"/>
    <property type="molecule type" value="Genomic_DNA"/>
</dbReference>
<evidence type="ECO:0000256" key="1">
    <source>
        <dbReference type="SAM" id="MobiDB-lite"/>
    </source>
</evidence>
<reference evidence="2 3" key="1">
    <citation type="submission" date="2023-03" db="EMBL/GenBank/DDBJ databases">
        <title>High recombination rates correlate with genetic variation in Cardiocondyla obscurior ants.</title>
        <authorList>
            <person name="Errbii M."/>
        </authorList>
    </citation>
    <scope>NUCLEOTIDE SEQUENCE [LARGE SCALE GENOMIC DNA]</scope>
    <source>
        <strain evidence="2">Alpha-2009</strain>
        <tissue evidence="2">Whole body</tissue>
    </source>
</reference>
<dbReference type="AlphaFoldDB" id="A0AAW2GKV3"/>
<gene>
    <name evidence="2" type="ORF">PUN28_003532</name>
</gene>
<sequence length="74" mass="8420">MMACLNESSACPGPYSNSHRKAVRETTSFALYLRHFHKRARSRTRELSIVQLCNSQYPGARSAMFAFATSYRAE</sequence>